<keyword evidence="2" id="KW-0813">Transport</keyword>
<feature type="transmembrane region" description="Helical" evidence="7">
    <location>
        <begin position="303"/>
        <end position="321"/>
    </location>
</feature>
<feature type="transmembrane region" description="Helical" evidence="7">
    <location>
        <begin position="368"/>
        <end position="386"/>
    </location>
</feature>
<comment type="subcellular location">
    <subcellularLocation>
        <location evidence="1">Cell membrane</location>
        <topology evidence="1">Multi-pass membrane protein</topology>
    </subcellularLocation>
</comment>
<evidence type="ECO:0000256" key="1">
    <source>
        <dbReference type="ARBA" id="ARBA00004651"/>
    </source>
</evidence>
<protein>
    <recommendedName>
        <fullName evidence="10">MFS transporter</fullName>
    </recommendedName>
</protein>
<feature type="transmembrane region" description="Helical" evidence="7">
    <location>
        <begin position="181"/>
        <end position="199"/>
    </location>
</feature>
<dbReference type="STRING" id="1385521.N803_17425"/>
<evidence type="ECO:0000256" key="7">
    <source>
        <dbReference type="SAM" id="Phobius"/>
    </source>
</evidence>
<dbReference type="Pfam" id="PF05977">
    <property type="entry name" value="MFS_3"/>
    <property type="match status" value="1"/>
</dbReference>
<keyword evidence="6 7" id="KW-0472">Membrane</keyword>
<feature type="transmembrane region" description="Helical" evidence="7">
    <location>
        <begin position="271"/>
        <end position="291"/>
    </location>
</feature>
<proteinExistence type="predicted"/>
<keyword evidence="4 7" id="KW-0812">Transmembrane</keyword>
<dbReference type="RefSeq" id="WP_052112294.1">
    <property type="nucleotide sequence ID" value="NZ_AVPK01000008.1"/>
</dbReference>
<evidence type="ECO:0008006" key="10">
    <source>
        <dbReference type="Google" id="ProtNLM"/>
    </source>
</evidence>
<dbReference type="EMBL" id="AVPK01000008">
    <property type="protein sequence ID" value="KGN36846.1"/>
    <property type="molecule type" value="Genomic_DNA"/>
</dbReference>
<dbReference type="PANTHER" id="PTHR23513">
    <property type="entry name" value="INTEGRAL MEMBRANE EFFLUX PROTEIN-RELATED"/>
    <property type="match status" value="1"/>
</dbReference>
<reference evidence="8 9" key="1">
    <citation type="submission" date="2013-08" db="EMBL/GenBank/DDBJ databases">
        <title>The genome sequence of Knoellia subterranea.</title>
        <authorList>
            <person name="Zhu W."/>
            <person name="Wang G."/>
        </authorList>
    </citation>
    <scope>NUCLEOTIDE SEQUENCE [LARGE SCALE GENOMIC DNA]</scope>
    <source>
        <strain evidence="8 9">KCTC 19937</strain>
    </source>
</reference>
<dbReference type="OrthoDB" id="9815525at2"/>
<evidence type="ECO:0000256" key="5">
    <source>
        <dbReference type="ARBA" id="ARBA00022989"/>
    </source>
</evidence>
<evidence type="ECO:0000256" key="4">
    <source>
        <dbReference type="ARBA" id="ARBA00022692"/>
    </source>
</evidence>
<feature type="transmembrane region" description="Helical" evidence="7">
    <location>
        <begin position="91"/>
        <end position="109"/>
    </location>
</feature>
<dbReference type="eggNOG" id="COG2814">
    <property type="taxonomic scope" value="Bacteria"/>
</dbReference>
<dbReference type="PANTHER" id="PTHR23513:SF6">
    <property type="entry name" value="MAJOR FACILITATOR SUPERFAMILY ASSOCIATED DOMAIN-CONTAINING PROTEIN"/>
    <property type="match status" value="1"/>
</dbReference>
<dbReference type="Proteomes" id="UP000030011">
    <property type="component" value="Unassembled WGS sequence"/>
</dbReference>
<feature type="transmembrane region" description="Helical" evidence="7">
    <location>
        <begin position="30"/>
        <end position="50"/>
    </location>
</feature>
<dbReference type="SUPFAM" id="SSF103473">
    <property type="entry name" value="MFS general substrate transporter"/>
    <property type="match status" value="1"/>
</dbReference>
<dbReference type="InterPro" id="IPR010290">
    <property type="entry name" value="TM_effector"/>
</dbReference>
<dbReference type="GO" id="GO:0005886">
    <property type="term" value="C:plasma membrane"/>
    <property type="evidence" value="ECO:0007669"/>
    <property type="project" value="UniProtKB-SubCell"/>
</dbReference>
<evidence type="ECO:0000256" key="3">
    <source>
        <dbReference type="ARBA" id="ARBA00022475"/>
    </source>
</evidence>
<evidence type="ECO:0000256" key="6">
    <source>
        <dbReference type="ARBA" id="ARBA00023136"/>
    </source>
</evidence>
<evidence type="ECO:0000313" key="9">
    <source>
        <dbReference type="Proteomes" id="UP000030011"/>
    </source>
</evidence>
<accession>A0A0A0JMJ1</accession>
<organism evidence="8 9">
    <name type="scientific">Knoellia subterranea KCTC 19937</name>
    <dbReference type="NCBI Taxonomy" id="1385521"/>
    <lineage>
        <taxon>Bacteria</taxon>
        <taxon>Bacillati</taxon>
        <taxon>Actinomycetota</taxon>
        <taxon>Actinomycetes</taxon>
        <taxon>Micrococcales</taxon>
        <taxon>Intrasporangiaceae</taxon>
        <taxon>Knoellia</taxon>
    </lineage>
</organism>
<name>A0A0A0JMJ1_9MICO</name>
<feature type="transmembrane region" description="Helical" evidence="7">
    <location>
        <begin position="327"/>
        <end position="348"/>
    </location>
</feature>
<dbReference type="Gene3D" id="1.20.1250.20">
    <property type="entry name" value="MFS general substrate transporter like domains"/>
    <property type="match status" value="1"/>
</dbReference>
<feature type="transmembrane region" description="Helical" evidence="7">
    <location>
        <begin position="235"/>
        <end position="259"/>
    </location>
</feature>
<keyword evidence="5 7" id="KW-1133">Transmembrane helix</keyword>
<dbReference type="InterPro" id="IPR036259">
    <property type="entry name" value="MFS_trans_sf"/>
</dbReference>
<evidence type="ECO:0000256" key="2">
    <source>
        <dbReference type="ARBA" id="ARBA00022448"/>
    </source>
</evidence>
<sequence>MVGPEIVVSTQSLPSLWRDGDFLRYWGSRAVTMIGSSVTAVALPVLIYHLTGSPALTSGLRATSTLSMAAFGLVGGVLGDRFDRRRIMITADLVSALAIASLVAAHLAGVLTVPHVYAADFASASAAVLFDGSSAGALPTLVGRPRLPEANARIWGTQGVLDVVMPALAGLALAIWSPASLLVIDVLSFVGSALLVRAIRGALNERRARTVRTTARDLWADLVEGVTFLRRHPTLWPLAMVAVFGAGSAAALLGLIVPWADRVLGVGTSGWRFGMLFGSWAAGAFFASFLMPRLSRRYGAIRLAQCLFPAMTVLLLVLSRLDRYGGALAVYLAHATLHVLVISATVTYRMQIVPERLLSRVSTASRTLSWGGGATIGVLVSGQLASHFGVRAALLAVAVANGCAALLAWVPALRRAAPTARYAETA</sequence>
<feature type="transmembrane region" description="Helical" evidence="7">
    <location>
        <begin position="62"/>
        <end position="79"/>
    </location>
</feature>
<gene>
    <name evidence="8" type="ORF">N803_17425</name>
</gene>
<comment type="caution">
    <text evidence="8">The sequence shown here is derived from an EMBL/GenBank/DDBJ whole genome shotgun (WGS) entry which is preliminary data.</text>
</comment>
<dbReference type="CDD" id="cd06173">
    <property type="entry name" value="MFS_MefA_like"/>
    <property type="match status" value="1"/>
</dbReference>
<dbReference type="AlphaFoldDB" id="A0A0A0JMJ1"/>
<evidence type="ECO:0000313" key="8">
    <source>
        <dbReference type="EMBL" id="KGN36846.1"/>
    </source>
</evidence>
<feature type="transmembrane region" description="Helical" evidence="7">
    <location>
        <begin position="392"/>
        <end position="412"/>
    </location>
</feature>
<keyword evidence="9" id="KW-1185">Reference proteome</keyword>
<keyword evidence="3" id="KW-1003">Cell membrane</keyword>